<sequence length="177" mass="20176">MNTFQKKYVSERISIITSCAMLILSVIILLVLLKEKIGNVFETTPFNLMKNGDTDAGVLKFLSRVCFYLGGIVIFRLINKRLCFYSLVPIPFVTLAVMIYFGLFYPYGRHRDVLALLFLVIPTTIWLFFLFRQKAHRAPIQKIVAIPICVLGAMPVLLILLVLILITLRAVGVNIYF</sequence>
<dbReference type="EMBL" id="RJTM01000139">
    <property type="protein sequence ID" value="RNL78034.1"/>
    <property type="molecule type" value="Genomic_DNA"/>
</dbReference>
<feature type="transmembrane region" description="Helical" evidence="1">
    <location>
        <begin position="113"/>
        <end position="131"/>
    </location>
</feature>
<comment type="caution">
    <text evidence="2">The sequence shown here is derived from an EMBL/GenBank/DDBJ whole genome shotgun (WGS) entry which is preliminary data.</text>
</comment>
<protein>
    <submittedName>
        <fullName evidence="2">Uncharacterized protein</fullName>
    </submittedName>
</protein>
<accession>A0A3N0DQV9</accession>
<keyword evidence="1" id="KW-1133">Transmembrane helix</keyword>
<gene>
    <name evidence="2" type="ORF">ED312_20005</name>
</gene>
<evidence type="ECO:0000313" key="2">
    <source>
        <dbReference type="EMBL" id="RNL78034.1"/>
    </source>
</evidence>
<dbReference type="Proteomes" id="UP000267469">
    <property type="component" value="Unassembled WGS sequence"/>
</dbReference>
<proteinExistence type="predicted"/>
<feature type="transmembrane region" description="Helical" evidence="1">
    <location>
        <begin position="82"/>
        <end position="107"/>
    </location>
</feature>
<feature type="transmembrane region" description="Helical" evidence="1">
    <location>
        <begin position="143"/>
        <end position="168"/>
    </location>
</feature>
<feature type="transmembrane region" description="Helical" evidence="1">
    <location>
        <begin position="57"/>
        <end position="75"/>
    </location>
</feature>
<evidence type="ECO:0000256" key="1">
    <source>
        <dbReference type="SAM" id="Phobius"/>
    </source>
</evidence>
<dbReference type="RefSeq" id="WP_123217806.1">
    <property type="nucleotide sequence ID" value="NZ_RJTM01000139.1"/>
</dbReference>
<keyword evidence="1" id="KW-0472">Membrane</keyword>
<organism evidence="2 3">
    <name type="scientific">Sinomicrobium pectinilyticum</name>
    <dbReference type="NCBI Taxonomy" id="1084421"/>
    <lineage>
        <taxon>Bacteria</taxon>
        <taxon>Pseudomonadati</taxon>
        <taxon>Bacteroidota</taxon>
        <taxon>Flavobacteriia</taxon>
        <taxon>Flavobacteriales</taxon>
        <taxon>Flavobacteriaceae</taxon>
        <taxon>Sinomicrobium</taxon>
    </lineage>
</organism>
<evidence type="ECO:0000313" key="3">
    <source>
        <dbReference type="Proteomes" id="UP000267469"/>
    </source>
</evidence>
<name>A0A3N0DQV9_SINP1</name>
<keyword evidence="3" id="KW-1185">Reference proteome</keyword>
<reference evidence="2 3" key="1">
    <citation type="submission" date="2018-10" db="EMBL/GenBank/DDBJ databases">
        <title>Sinomicrobium pectinilyticum sp. nov., a pectinase-producing bacterium isolated from alkaline and saline soil, and emended description of the genus Sinomicrobium.</title>
        <authorList>
            <person name="Cheng B."/>
            <person name="Li C."/>
            <person name="Lai Q."/>
            <person name="Du M."/>
            <person name="Shao Z."/>
            <person name="Xu P."/>
            <person name="Yang C."/>
        </authorList>
    </citation>
    <scope>NUCLEOTIDE SEQUENCE [LARGE SCALE GENOMIC DNA]</scope>
    <source>
        <strain evidence="2 3">5DNS001</strain>
    </source>
</reference>
<dbReference type="AlphaFoldDB" id="A0A3N0DQV9"/>
<feature type="transmembrane region" description="Helical" evidence="1">
    <location>
        <begin position="12"/>
        <end position="33"/>
    </location>
</feature>
<keyword evidence="1" id="KW-0812">Transmembrane</keyword>